<protein>
    <submittedName>
        <fullName evidence="4">Aldo/keto reductase</fullName>
    </submittedName>
</protein>
<dbReference type="InterPro" id="IPR050791">
    <property type="entry name" value="Aldo-Keto_reductase"/>
</dbReference>
<dbReference type="InterPro" id="IPR023210">
    <property type="entry name" value="NADP_OxRdtase_dom"/>
</dbReference>
<name>A0ABW2V1W8_9BACL</name>
<dbReference type="Proteomes" id="UP001596528">
    <property type="component" value="Unassembled WGS sequence"/>
</dbReference>
<dbReference type="Pfam" id="PF00248">
    <property type="entry name" value="Aldo_ket_red"/>
    <property type="match status" value="1"/>
</dbReference>
<reference evidence="5" key="1">
    <citation type="journal article" date="2019" name="Int. J. Syst. Evol. Microbiol.">
        <title>The Global Catalogue of Microorganisms (GCM) 10K type strain sequencing project: providing services to taxonomists for standard genome sequencing and annotation.</title>
        <authorList>
            <consortium name="The Broad Institute Genomics Platform"/>
            <consortium name="The Broad Institute Genome Sequencing Center for Infectious Disease"/>
            <person name="Wu L."/>
            <person name="Ma J."/>
        </authorList>
    </citation>
    <scope>NUCLEOTIDE SEQUENCE [LARGE SCALE GENOMIC DNA]</scope>
    <source>
        <strain evidence="5">JCM 18657</strain>
    </source>
</reference>
<dbReference type="PANTHER" id="PTHR43625">
    <property type="entry name" value="AFLATOXIN B1 ALDEHYDE REDUCTASE"/>
    <property type="match status" value="1"/>
</dbReference>
<keyword evidence="1" id="KW-0560">Oxidoreductase</keyword>
<dbReference type="Gene3D" id="3.20.20.100">
    <property type="entry name" value="NADP-dependent oxidoreductase domain"/>
    <property type="match status" value="1"/>
</dbReference>
<evidence type="ECO:0000259" key="3">
    <source>
        <dbReference type="Pfam" id="PF00248"/>
    </source>
</evidence>
<evidence type="ECO:0000256" key="1">
    <source>
        <dbReference type="ARBA" id="ARBA00023002"/>
    </source>
</evidence>
<feature type="domain" description="NADP-dependent oxidoreductase" evidence="3">
    <location>
        <begin position="35"/>
        <end position="337"/>
    </location>
</feature>
<dbReference type="EMBL" id="JBHTGQ010000020">
    <property type="protein sequence ID" value="MFC7750147.1"/>
    <property type="molecule type" value="Genomic_DNA"/>
</dbReference>
<organism evidence="4 5">
    <name type="scientific">Paenibacillus thermoaerophilus</name>
    <dbReference type="NCBI Taxonomy" id="1215385"/>
    <lineage>
        <taxon>Bacteria</taxon>
        <taxon>Bacillati</taxon>
        <taxon>Bacillota</taxon>
        <taxon>Bacilli</taxon>
        <taxon>Bacillales</taxon>
        <taxon>Paenibacillaceae</taxon>
        <taxon>Paenibacillus</taxon>
    </lineage>
</organism>
<comment type="caution">
    <text evidence="4">The sequence shown here is derived from an EMBL/GenBank/DDBJ whole genome shotgun (WGS) entry which is preliminary data.</text>
</comment>
<feature type="compositionally biased region" description="Basic and acidic residues" evidence="2">
    <location>
        <begin position="1"/>
        <end position="10"/>
    </location>
</feature>
<dbReference type="InterPro" id="IPR036812">
    <property type="entry name" value="NAD(P)_OxRdtase_dom_sf"/>
</dbReference>
<accession>A0ABW2V1W8</accession>
<keyword evidence="5" id="KW-1185">Reference proteome</keyword>
<evidence type="ECO:0000313" key="5">
    <source>
        <dbReference type="Proteomes" id="UP001596528"/>
    </source>
</evidence>
<feature type="region of interest" description="Disordered" evidence="2">
    <location>
        <begin position="1"/>
        <end position="28"/>
    </location>
</feature>
<dbReference type="PANTHER" id="PTHR43625:SF5">
    <property type="entry name" value="PYRIDOXAL REDUCTASE, CHLOROPLASTIC"/>
    <property type="match status" value="1"/>
</dbReference>
<sequence>MQTPSERSRAPEFPPDSGSAHPRRRLGPSDLMFSPIGLGCWQFSRGRGIVGKYWGKLEETAMTDIVRECLAGGVNWFDTAEIYGSGQSEQSLARALDEIDIQPGQAHIATKWWPLLRTSASIAKTIELRCRALSGHPISLYQVHQPYSFSSVAAEMREMAKLAEDGRIGQIGVSNYSARQMRTADKTLRGYGLRLTSNQVKFSLLDRRIEHDGVLETAKELGVAIIAYSPLEQGLLTGKFHRRKELAAELQGPRKWMPSFRPDGLKRVEPLISRLEEIAEARGASVSQIALAWLLGAHGDTVFAIPGASRPEHARDNAGAMSVRLTADERAELSELSDRVRKRRA</sequence>
<dbReference type="SUPFAM" id="SSF51430">
    <property type="entry name" value="NAD(P)-linked oxidoreductase"/>
    <property type="match status" value="1"/>
</dbReference>
<proteinExistence type="predicted"/>
<evidence type="ECO:0000256" key="2">
    <source>
        <dbReference type="SAM" id="MobiDB-lite"/>
    </source>
</evidence>
<gene>
    <name evidence="4" type="ORF">ACFQWB_09425</name>
</gene>
<evidence type="ECO:0000313" key="4">
    <source>
        <dbReference type="EMBL" id="MFC7750147.1"/>
    </source>
</evidence>
<dbReference type="RefSeq" id="WP_246068143.1">
    <property type="nucleotide sequence ID" value="NZ_JBHTGQ010000020.1"/>
</dbReference>